<dbReference type="KEGG" id="saca:FFV09_23115"/>
<dbReference type="EMBL" id="CP041217">
    <property type="protein sequence ID" value="QDH23499.1"/>
    <property type="molecule type" value="Genomic_DNA"/>
</dbReference>
<name>A0A4Y6V0E5_SACBS</name>
<reference evidence="1 2" key="1">
    <citation type="submission" date="2019-06" db="EMBL/GenBank/DDBJ databases">
        <title>Saccharibacillus brassicae sp. nov., an endophytic bacterium isolated from Chinese cabbage seeds (Brassica pekinensis).</title>
        <authorList>
            <person name="Jiang L."/>
            <person name="Lee J."/>
            <person name="Kim S.W."/>
        </authorList>
    </citation>
    <scope>NUCLEOTIDE SEQUENCE [LARGE SCALE GENOMIC DNA]</scope>
    <source>
        <strain evidence="2">KCTC 43072 / ATSA2</strain>
    </source>
</reference>
<gene>
    <name evidence="1" type="ORF">FFV09_23115</name>
</gene>
<sequence>MANSIIEEQLAGMYNLGCSPVTIKSAVNDFRQILRSQPEELALLDDLEVRYVKSFEIREGDEELESNSDSEKQLGIRNT</sequence>
<dbReference type="AlphaFoldDB" id="A0A4Y6V0E5"/>
<dbReference type="RefSeq" id="WP_141450055.1">
    <property type="nucleotide sequence ID" value="NZ_CP041217.1"/>
</dbReference>
<organism evidence="1 2">
    <name type="scientific">Saccharibacillus brassicae</name>
    <dbReference type="NCBI Taxonomy" id="2583377"/>
    <lineage>
        <taxon>Bacteria</taxon>
        <taxon>Bacillati</taxon>
        <taxon>Bacillota</taxon>
        <taxon>Bacilli</taxon>
        <taxon>Bacillales</taxon>
        <taxon>Paenibacillaceae</taxon>
        <taxon>Saccharibacillus</taxon>
    </lineage>
</organism>
<keyword evidence="2" id="KW-1185">Reference proteome</keyword>
<evidence type="ECO:0000313" key="2">
    <source>
        <dbReference type="Proteomes" id="UP000316968"/>
    </source>
</evidence>
<accession>A0A4Y6V0E5</accession>
<protein>
    <submittedName>
        <fullName evidence="1">Uncharacterized protein</fullName>
    </submittedName>
</protein>
<proteinExistence type="predicted"/>
<dbReference type="Proteomes" id="UP000316968">
    <property type="component" value="Chromosome"/>
</dbReference>
<evidence type="ECO:0000313" key="1">
    <source>
        <dbReference type="EMBL" id="QDH23499.1"/>
    </source>
</evidence>